<feature type="transmembrane region" description="Helical" evidence="1">
    <location>
        <begin position="42"/>
        <end position="60"/>
    </location>
</feature>
<name>A0A327JX58_9HYPH</name>
<dbReference type="Pfam" id="PF12966">
    <property type="entry name" value="AtpR"/>
    <property type="match status" value="1"/>
</dbReference>
<evidence type="ECO:0000256" key="1">
    <source>
        <dbReference type="SAM" id="Phobius"/>
    </source>
</evidence>
<dbReference type="Proteomes" id="UP000249299">
    <property type="component" value="Unassembled WGS sequence"/>
</dbReference>
<gene>
    <name evidence="2" type="ORF">CH339_01280</name>
</gene>
<evidence type="ECO:0000313" key="3">
    <source>
        <dbReference type="Proteomes" id="UP000249299"/>
    </source>
</evidence>
<accession>A0A327JX58</accession>
<dbReference type="EMBL" id="NPEV01000001">
    <property type="protein sequence ID" value="RAI30186.1"/>
    <property type="molecule type" value="Genomic_DNA"/>
</dbReference>
<keyword evidence="3" id="KW-1185">Reference proteome</keyword>
<organism evidence="2 3">
    <name type="scientific">Rhodobium orientis</name>
    <dbReference type="NCBI Taxonomy" id="34017"/>
    <lineage>
        <taxon>Bacteria</taxon>
        <taxon>Pseudomonadati</taxon>
        <taxon>Pseudomonadota</taxon>
        <taxon>Alphaproteobacteria</taxon>
        <taxon>Hyphomicrobiales</taxon>
        <taxon>Rhodobiaceae</taxon>
        <taxon>Rhodobium</taxon>
    </lineage>
</organism>
<dbReference type="AlphaFoldDB" id="A0A327JX58"/>
<sequence>MDAQTMTADVFSILLHVALGLVAGFAVGLVHFRLLWWNTQMLLGAGSAVAAIAVIVLRFAVLVGVFVLLAQFGALALLAGAVGVLAARQVAVKRYGGTA</sequence>
<proteinExistence type="predicted"/>
<reference evidence="2 3" key="1">
    <citation type="submission" date="2017-07" db="EMBL/GenBank/DDBJ databases">
        <title>Draft Genome Sequences of Select Purple Nonsulfur Bacteria.</title>
        <authorList>
            <person name="Lasarre B."/>
            <person name="Mckinlay J.B."/>
        </authorList>
    </citation>
    <scope>NUCLEOTIDE SEQUENCE [LARGE SCALE GENOMIC DNA]</scope>
    <source>
        <strain evidence="2 3">DSM 11290</strain>
    </source>
</reference>
<dbReference type="InterPro" id="IPR017581">
    <property type="entry name" value="AtpR-like"/>
</dbReference>
<keyword evidence="1" id="KW-0472">Membrane</keyword>
<keyword evidence="1" id="KW-0812">Transmembrane</keyword>
<keyword evidence="1" id="KW-1133">Transmembrane helix</keyword>
<evidence type="ECO:0000313" key="2">
    <source>
        <dbReference type="EMBL" id="RAI30186.1"/>
    </source>
</evidence>
<protein>
    <submittedName>
        <fullName evidence="2">Uncharacterized protein</fullName>
    </submittedName>
</protein>
<comment type="caution">
    <text evidence="2">The sequence shown here is derived from an EMBL/GenBank/DDBJ whole genome shotgun (WGS) entry which is preliminary data.</text>
</comment>
<feature type="transmembrane region" description="Helical" evidence="1">
    <location>
        <begin position="66"/>
        <end position="87"/>
    </location>
</feature>
<feature type="transmembrane region" description="Helical" evidence="1">
    <location>
        <begin position="12"/>
        <end position="30"/>
    </location>
</feature>